<comment type="caution">
    <text evidence="3">The sequence shown here is derived from an EMBL/GenBank/DDBJ whole genome shotgun (WGS) entry which is preliminary data.</text>
</comment>
<dbReference type="Proteomes" id="UP001153269">
    <property type="component" value="Unassembled WGS sequence"/>
</dbReference>
<gene>
    <name evidence="3" type="ORF">PLEPLA_LOCUS27981</name>
</gene>
<evidence type="ECO:0000313" key="3">
    <source>
        <dbReference type="EMBL" id="CAB1440215.1"/>
    </source>
</evidence>
<dbReference type="EMBL" id="CADEAL010002413">
    <property type="protein sequence ID" value="CAB1440215.1"/>
    <property type="molecule type" value="Genomic_DNA"/>
</dbReference>
<dbReference type="AlphaFoldDB" id="A0A9N7YWE1"/>
<reference evidence="3" key="1">
    <citation type="submission" date="2020-03" db="EMBL/GenBank/DDBJ databases">
        <authorList>
            <person name="Weist P."/>
        </authorList>
    </citation>
    <scope>NUCLEOTIDE SEQUENCE</scope>
</reference>
<protein>
    <submittedName>
        <fullName evidence="3">Uncharacterized protein</fullName>
    </submittedName>
</protein>
<keyword evidence="2" id="KW-0732">Signal</keyword>
<name>A0A9N7YWE1_PLEPL</name>
<proteinExistence type="predicted"/>
<feature type="compositionally biased region" description="Low complexity" evidence="1">
    <location>
        <begin position="57"/>
        <end position="68"/>
    </location>
</feature>
<evidence type="ECO:0000313" key="4">
    <source>
        <dbReference type="Proteomes" id="UP001153269"/>
    </source>
</evidence>
<feature type="signal peptide" evidence="2">
    <location>
        <begin position="1"/>
        <end position="22"/>
    </location>
</feature>
<sequence length="86" mass="9318">MMMTMMMKVSLLLWVLGGAVMSLEESDDETKRDDEDHRDASGEIPVDLSLVPFSGNTSSSPSSSSTATTHPRYLVLVLLGLCMSAH</sequence>
<feature type="chain" id="PRO_5040349062" evidence="2">
    <location>
        <begin position="23"/>
        <end position="86"/>
    </location>
</feature>
<organism evidence="3 4">
    <name type="scientific">Pleuronectes platessa</name>
    <name type="common">European plaice</name>
    <dbReference type="NCBI Taxonomy" id="8262"/>
    <lineage>
        <taxon>Eukaryota</taxon>
        <taxon>Metazoa</taxon>
        <taxon>Chordata</taxon>
        <taxon>Craniata</taxon>
        <taxon>Vertebrata</taxon>
        <taxon>Euteleostomi</taxon>
        <taxon>Actinopterygii</taxon>
        <taxon>Neopterygii</taxon>
        <taxon>Teleostei</taxon>
        <taxon>Neoteleostei</taxon>
        <taxon>Acanthomorphata</taxon>
        <taxon>Carangaria</taxon>
        <taxon>Pleuronectiformes</taxon>
        <taxon>Pleuronectoidei</taxon>
        <taxon>Pleuronectidae</taxon>
        <taxon>Pleuronectes</taxon>
    </lineage>
</organism>
<evidence type="ECO:0000256" key="1">
    <source>
        <dbReference type="SAM" id="MobiDB-lite"/>
    </source>
</evidence>
<evidence type="ECO:0000256" key="2">
    <source>
        <dbReference type="SAM" id="SignalP"/>
    </source>
</evidence>
<feature type="region of interest" description="Disordered" evidence="1">
    <location>
        <begin position="24"/>
        <end position="68"/>
    </location>
</feature>
<keyword evidence="4" id="KW-1185">Reference proteome</keyword>
<accession>A0A9N7YWE1</accession>
<feature type="compositionally biased region" description="Basic and acidic residues" evidence="1">
    <location>
        <begin position="29"/>
        <end position="41"/>
    </location>
</feature>